<sequence>MDPVFAAQLTLYLSVGGWFNSIRKWWLLEDLPYWWVRETSFYEQSSSPTPLVLPDLRNWARLYLQAIIQVEFNSKVQLRTVELNILTTYSSDLRVYPGDKMYGSRSAVVVWLFSCSFLRPHVVKRQNFNQTSTRVSSQPHSDLCF</sequence>
<evidence type="ECO:0000313" key="1">
    <source>
        <dbReference type="EMBL" id="KAJ0182207.1"/>
    </source>
</evidence>
<proteinExistence type="predicted"/>
<accession>A0ACC1DE94</accession>
<name>A0ACC1DE94_9NEOP</name>
<comment type="caution">
    <text evidence="1">The sequence shown here is derived from an EMBL/GenBank/DDBJ whole genome shotgun (WGS) entry which is preliminary data.</text>
</comment>
<dbReference type="Proteomes" id="UP000824533">
    <property type="component" value="Linkage Group LG03"/>
</dbReference>
<reference evidence="1 2" key="1">
    <citation type="journal article" date="2021" name="Front. Genet.">
        <title>Chromosome-Level Genome Assembly Reveals Significant Gene Expansion in the Toll and IMD Signaling Pathways of Dendrolimus kikuchii.</title>
        <authorList>
            <person name="Zhou J."/>
            <person name="Wu P."/>
            <person name="Xiong Z."/>
            <person name="Liu N."/>
            <person name="Zhao N."/>
            <person name="Ji M."/>
            <person name="Qiu Y."/>
            <person name="Yang B."/>
        </authorList>
    </citation>
    <scope>NUCLEOTIDE SEQUENCE [LARGE SCALE GENOMIC DNA]</scope>
    <source>
        <strain evidence="1">Ann1</strain>
    </source>
</reference>
<organism evidence="1 2">
    <name type="scientific">Dendrolimus kikuchii</name>
    <dbReference type="NCBI Taxonomy" id="765133"/>
    <lineage>
        <taxon>Eukaryota</taxon>
        <taxon>Metazoa</taxon>
        <taxon>Ecdysozoa</taxon>
        <taxon>Arthropoda</taxon>
        <taxon>Hexapoda</taxon>
        <taxon>Insecta</taxon>
        <taxon>Pterygota</taxon>
        <taxon>Neoptera</taxon>
        <taxon>Endopterygota</taxon>
        <taxon>Lepidoptera</taxon>
        <taxon>Glossata</taxon>
        <taxon>Ditrysia</taxon>
        <taxon>Bombycoidea</taxon>
        <taxon>Lasiocampidae</taxon>
        <taxon>Dendrolimus</taxon>
    </lineage>
</organism>
<evidence type="ECO:0000313" key="2">
    <source>
        <dbReference type="Proteomes" id="UP000824533"/>
    </source>
</evidence>
<protein>
    <submittedName>
        <fullName evidence="1">Uncharacterized protein</fullName>
    </submittedName>
</protein>
<gene>
    <name evidence="1" type="ORF">K1T71_001576</name>
</gene>
<keyword evidence="2" id="KW-1185">Reference proteome</keyword>
<dbReference type="EMBL" id="CM034389">
    <property type="protein sequence ID" value="KAJ0182207.1"/>
    <property type="molecule type" value="Genomic_DNA"/>
</dbReference>